<evidence type="ECO:0000313" key="1">
    <source>
        <dbReference type="EMBL" id="MDQ0413185.1"/>
    </source>
</evidence>
<keyword evidence="2" id="KW-1185">Reference proteome</keyword>
<name>A0ABU0FTW0_9BACI</name>
<organism evidence="1 2">
    <name type="scientific">Mesobacillus stamsii</name>
    <dbReference type="NCBI Taxonomy" id="225347"/>
    <lineage>
        <taxon>Bacteria</taxon>
        <taxon>Bacillati</taxon>
        <taxon>Bacillota</taxon>
        <taxon>Bacilli</taxon>
        <taxon>Bacillales</taxon>
        <taxon>Bacillaceae</taxon>
        <taxon>Mesobacillus</taxon>
    </lineage>
</organism>
<comment type="caution">
    <text evidence="1">The sequence shown here is derived from an EMBL/GenBank/DDBJ whole genome shotgun (WGS) entry which is preliminary data.</text>
</comment>
<evidence type="ECO:0000313" key="2">
    <source>
        <dbReference type="Proteomes" id="UP001242313"/>
    </source>
</evidence>
<accession>A0ABU0FTW0</accession>
<gene>
    <name evidence="1" type="ORF">J2S25_001388</name>
</gene>
<reference evidence="1 2" key="1">
    <citation type="submission" date="2023-07" db="EMBL/GenBank/DDBJ databases">
        <title>Genomic Encyclopedia of Type Strains, Phase IV (KMG-IV): sequencing the most valuable type-strain genomes for metagenomic binning, comparative biology and taxonomic classification.</title>
        <authorList>
            <person name="Goeker M."/>
        </authorList>
    </citation>
    <scope>NUCLEOTIDE SEQUENCE [LARGE SCALE GENOMIC DNA]</scope>
    <source>
        <strain evidence="1 2">DSM 19598</strain>
    </source>
</reference>
<dbReference type="EMBL" id="JAUSUN010000006">
    <property type="protein sequence ID" value="MDQ0413185.1"/>
    <property type="molecule type" value="Genomic_DNA"/>
</dbReference>
<sequence length="47" mass="5662">MVRQKELDLAKLIVMLDLFRDQLFEQLLKKEGMQAMEILRKIQNDDL</sequence>
<protein>
    <recommendedName>
        <fullName evidence="3">MarR family transcriptional regulator</fullName>
    </recommendedName>
</protein>
<evidence type="ECO:0008006" key="3">
    <source>
        <dbReference type="Google" id="ProtNLM"/>
    </source>
</evidence>
<dbReference type="Proteomes" id="UP001242313">
    <property type="component" value="Unassembled WGS sequence"/>
</dbReference>
<proteinExistence type="predicted"/>